<evidence type="ECO:0000256" key="1">
    <source>
        <dbReference type="SAM" id="Coils"/>
    </source>
</evidence>
<reference evidence="5" key="3">
    <citation type="submission" date="2021-06" db="EMBL/GenBank/DDBJ databases">
        <title>Genomic Description and Analysis of Intracellular Bacteria, Candidatus Berkiella cookevillensis and Candidatus Berkiella aquae.</title>
        <authorList>
            <person name="Kidane D.T."/>
            <person name="Mehari Y.T."/>
            <person name="Rice F.C."/>
            <person name="Arivett B.A."/>
            <person name="Farone A.L."/>
            <person name="Berk S.G."/>
            <person name="Farone M.B."/>
        </authorList>
    </citation>
    <scope>NUCLEOTIDE SEQUENCE</scope>
    <source>
        <strain evidence="5">CC99</strain>
    </source>
</reference>
<dbReference type="STRING" id="437022.CC99x_01232"/>
<dbReference type="PANTHER" id="PTHR21666:SF270">
    <property type="entry name" value="MUREIN HYDROLASE ACTIVATOR ENVC"/>
    <property type="match status" value="1"/>
</dbReference>
<dbReference type="EMBL" id="LKHV02000001">
    <property type="protein sequence ID" value="MCS5709667.1"/>
    <property type="molecule type" value="Genomic_DNA"/>
</dbReference>
<reference evidence="4" key="1">
    <citation type="submission" date="2015-09" db="EMBL/GenBank/DDBJ databases">
        <title>Draft Genome Sequences of Two Novel Amoeba-resistant Intranuclear Bacteria, Candidatus Berkiella cookevillensis and Candidatus Berkiella aquae.</title>
        <authorList>
            <person name="Mehari Y.T."/>
            <person name="Arivett B.A."/>
            <person name="Farone A.L."/>
            <person name="Gunderson J.H."/>
            <person name="Farone M.B."/>
        </authorList>
    </citation>
    <scope>NUCLEOTIDE SEQUENCE [LARGE SCALE GENOMIC DNA]</scope>
    <source>
        <strain evidence="4">CC99</strain>
    </source>
</reference>
<proteinExistence type="predicted"/>
<dbReference type="Gene3D" id="6.10.250.3150">
    <property type="match status" value="1"/>
</dbReference>
<dbReference type="InterPro" id="IPR050570">
    <property type="entry name" value="Cell_wall_metabolism_enzyme"/>
</dbReference>
<organism evidence="4">
    <name type="scientific">Candidatus Berkiella cookevillensis</name>
    <dbReference type="NCBI Taxonomy" id="437022"/>
    <lineage>
        <taxon>Bacteria</taxon>
        <taxon>Pseudomonadati</taxon>
        <taxon>Pseudomonadota</taxon>
        <taxon>Gammaproteobacteria</taxon>
        <taxon>Candidatus Berkiellales</taxon>
        <taxon>Candidatus Berkiellaceae</taxon>
        <taxon>Candidatus Berkiella</taxon>
    </lineage>
</organism>
<keyword evidence="1" id="KW-0175">Coiled coil</keyword>
<accession>A0A0Q9YE15</accession>
<feature type="signal peptide" evidence="2">
    <location>
        <begin position="1"/>
        <end position="21"/>
    </location>
</feature>
<evidence type="ECO:0000259" key="3">
    <source>
        <dbReference type="Pfam" id="PF01551"/>
    </source>
</evidence>
<dbReference type="InterPro" id="IPR011055">
    <property type="entry name" value="Dup_hybrid_motif"/>
</dbReference>
<sequence length="384" mass="43821">MTTRYNFIFLFCLWISLNAHAYTPTKQTEKSKQTLELLQSKISSTESSIHEDKKQLSLLNKQLRSLEIEIGKLNEHIRGLQTQIDSSATQVTQLTNHYAVLAKDKAQHEQLLSELILQTYKNYQNERWQLLLSNKDIQSLMRLTHYYHDLSNARKKEIHNLITNLSSIEATANKIEQEKSNLERLQKAETQQKNDLLQSQNQRKEILSKLNNQVNANEKNLAQLKGEQHALEAVMKKLQSGLAKMPEYIEPSFKFQKNKSTLFFPIQGQSATLMAVTAHPGEKNKKSYVKATTGTPVYAIYSGRVVFSEWLRGVGLLLIIDHGNGYMSLYGNNDILYKSVGDTVNKAEMIARVGQSGGHSEPGLYFELRKDGMALDLSNWFRLS</sequence>
<keyword evidence="2" id="KW-0732">Signal</keyword>
<evidence type="ECO:0000313" key="4">
    <source>
        <dbReference type="EMBL" id="KRG18751.1"/>
    </source>
</evidence>
<dbReference type="OrthoDB" id="9784703at2"/>
<dbReference type="PANTHER" id="PTHR21666">
    <property type="entry name" value="PEPTIDASE-RELATED"/>
    <property type="match status" value="1"/>
</dbReference>
<protein>
    <submittedName>
        <fullName evidence="4">Murein hydrolase activator EnvC</fullName>
    </submittedName>
    <submittedName>
        <fullName evidence="5">Peptidoglycan DD-metalloendopeptidase family protein</fullName>
    </submittedName>
</protein>
<dbReference type="InterPro" id="IPR016047">
    <property type="entry name" value="M23ase_b-sheet_dom"/>
</dbReference>
<dbReference type="SUPFAM" id="SSF51261">
    <property type="entry name" value="Duplicated hybrid motif"/>
    <property type="match status" value="1"/>
</dbReference>
<dbReference type="RefSeq" id="WP_057624342.1">
    <property type="nucleotide sequence ID" value="NZ_LKHV02000001.1"/>
</dbReference>
<feature type="coiled-coil region" evidence="1">
    <location>
        <begin position="49"/>
        <end position="83"/>
    </location>
</feature>
<name>A0A0Q9YE15_9GAMM</name>
<feature type="coiled-coil region" evidence="1">
    <location>
        <begin position="158"/>
        <end position="227"/>
    </location>
</feature>
<feature type="chain" id="PRO_5043129603" evidence="2">
    <location>
        <begin position="22"/>
        <end position="384"/>
    </location>
</feature>
<evidence type="ECO:0000256" key="2">
    <source>
        <dbReference type="SAM" id="SignalP"/>
    </source>
</evidence>
<reference evidence="5" key="2">
    <citation type="journal article" date="2016" name="Genome Announc.">
        <title>Draft Genome Sequences of Two Novel Amoeba-Resistant Intranuclear Bacteria, 'Candidatus Berkiella cookevillensis' and 'Candidatus Berkiella aquae'.</title>
        <authorList>
            <person name="Mehari Y.T."/>
            <person name="Arivett B.A."/>
            <person name="Farone A.L."/>
            <person name="Gunderson J.H."/>
            <person name="Farone M.B."/>
        </authorList>
    </citation>
    <scope>NUCLEOTIDE SEQUENCE</scope>
    <source>
        <strain evidence="5">CC99</strain>
    </source>
</reference>
<keyword evidence="6" id="KW-1185">Reference proteome</keyword>
<dbReference type="Gene3D" id="2.70.70.10">
    <property type="entry name" value="Glucose Permease (Domain IIA)"/>
    <property type="match status" value="1"/>
</dbReference>
<gene>
    <name evidence="4" type="primary">envC</name>
    <name evidence="5" type="ORF">CC99x_012245</name>
    <name evidence="4" type="ORF">CC99x_01232</name>
</gene>
<comment type="caution">
    <text evidence="4">The sequence shown here is derived from an EMBL/GenBank/DDBJ whole genome shotgun (WGS) entry which is preliminary data.</text>
</comment>
<dbReference type="CDD" id="cd12797">
    <property type="entry name" value="M23_peptidase"/>
    <property type="match status" value="1"/>
</dbReference>
<dbReference type="Proteomes" id="UP000051494">
    <property type="component" value="Unassembled WGS sequence"/>
</dbReference>
<dbReference type="EMBL" id="LKHV01000005">
    <property type="protein sequence ID" value="KRG18751.1"/>
    <property type="molecule type" value="Genomic_DNA"/>
</dbReference>
<dbReference type="AlphaFoldDB" id="A0A0Q9YE15"/>
<evidence type="ECO:0000313" key="5">
    <source>
        <dbReference type="EMBL" id="MCS5709667.1"/>
    </source>
</evidence>
<keyword evidence="4" id="KW-0378">Hydrolase</keyword>
<evidence type="ECO:0000313" key="6">
    <source>
        <dbReference type="Proteomes" id="UP000051494"/>
    </source>
</evidence>
<dbReference type="Pfam" id="PF01551">
    <property type="entry name" value="Peptidase_M23"/>
    <property type="match status" value="1"/>
</dbReference>
<dbReference type="GO" id="GO:0004222">
    <property type="term" value="F:metalloendopeptidase activity"/>
    <property type="evidence" value="ECO:0007669"/>
    <property type="project" value="TreeGrafter"/>
</dbReference>
<feature type="domain" description="M23ase beta-sheet core" evidence="3">
    <location>
        <begin position="289"/>
        <end position="376"/>
    </location>
</feature>